<dbReference type="PROSITE" id="PS51318">
    <property type="entry name" value="TAT"/>
    <property type="match status" value="1"/>
</dbReference>
<dbReference type="InterPro" id="IPR006311">
    <property type="entry name" value="TAT_signal"/>
</dbReference>
<dbReference type="PROSITE" id="PS50005">
    <property type="entry name" value="TPR"/>
    <property type="match status" value="1"/>
</dbReference>
<evidence type="ECO:0000313" key="2">
    <source>
        <dbReference type="EMBL" id="MXP09406.1"/>
    </source>
</evidence>
<dbReference type="SMART" id="SM00028">
    <property type="entry name" value="TPR"/>
    <property type="match status" value="4"/>
</dbReference>
<dbReference type="RefSeq" id="WP_160616102.1">
    <property type="nucleotide sequence ID" value="NZ_WTYR01000001.1"/>
</dbReference>
<dbReference type="AlphaFoldDB" id="A0A6I4U0W0"/>
<dbReference type="InterPro" id="IPR011990">
    <property type="entry name" value="TPR-like_helical_dom_sf"/>
</dbReference>
<reference evidence="2 3" key="1">
    <citation type="submission" date="2019-12" db="EMBL/GenBank/DDBJ databases">
        <title>Genomic-based taxomic classification of the family Erythrobacteraceae.</title>
        <authorList>
            <person name="Xu L."/>
        </authorList>
    </citation>
    <scope>NUCLEOTIDE SEQUENCE [LARGE SCALE GENOMIC DNA]</scope>
    <source>
        <strain evidence="2 3">LMG 29519</strain>
    </source>
</reference>
<evidence type="ECO:0000256" key="1">
    <source>
        <dbReference type="PROSITE-ProRule" id="PRU00339"/>
    </source>
</evidence>
<dbReference type="SUPFAM" id="SSF48452">
    <property type="entry name" value="TPR-like"/>
    <property type="match status" value="2"/>
</dbReference>
<sequence>MTFSTDRPFRRGLLLAGLAIGVALGGTAIAAPGQLQAARDAIARGDAVSAEVALERATADGATDRAVAALWGEACLLAYDFDCARRWLAPGEFAEGEAVRGFQLLGRVERDAGNPQAAANAYDQALALDERNADLWVDIAEFRYWAGEEALAYQALAHALRLDSASPRALAMRARVIRQRDGLLPSLPLFVQAIDAGPGDLGLLLEYTAALGEAGQGAGFLAASRAAIGRGGQNMGLYLQSVLAARAGDFETARTLMERVPQGIGGQGAEILRAIIDIELGNLRNAQETLARFHDRVSDDPVVNRLYLRALALDDRNQAIVSIFGNAAEAYGAEPYLKVAVGRAFEKLGQRDRAGRLLDQAGRSNSSGFTVVPGFGAAVAGAAYERNPRNFDTTRDFVAGLIADNRAVDAARVADWFAEEFPTTRAASMLAGDTALASGANAKALRHYSRAAQIRQSDRLLLRMAHTLDRLGRSRDAREKAQTYLANRPGNALASRILAMKAAEAGDWALASELLRYLLAGPGSRDVVLLALAARAESYVGRHDDAQRFGRRAMELQPSNMFAATSYSLALQQSGKTKDEADRRAGIHPDGSRFPRALSLLRQAAAARGG</sequence>
<gene>
    <name evidence="2" type="ORF">GRI68_04370</name>
</gene>
<feature type="repeat" description="TPR" evidence="1">
    <location>
        <begin position="99"/>
        <end position="132"/>
    </location>
</feature>
<proteinExistence type="predicted"/>
<protein>
    <recommendedName>
        <fullName evidence="4">Tetratricopeptide repeat protein</fullName>
    </recommendedName>
</protein>
<organism evidence="2 3">
    <name type="scientific">Alteriqipengyuania halimionae</name>
    <dbReference type="NCBI Taxonomy" id="1926630"/>
    <lineage>
        <taxon>Bacteria</taxon>
        <taxon>Pseudomonadati</taxon>
        <taxon>Pseudomonadota</taxon>
        <taxon>Alphaproteobacteria</taxon>
        <taxon>Sphingomonadales</taxon>
        <taxon>Erythrobacteraceae</taxon>
        <taxon>Alteriqipengyuania</taxon>
    </lineage>
</organism>
<dbReference type="Proteomes" id="UP000429229">
    <property type="component" value="Unassembled WGS sequence"/>
</dbReference>
<comment type="caution">
    <text evidence="2">The sequence shown here is derived from an EMBL/GenBank/DDBJ whole genome shotgun (WGS) entry which is preliminary data.</text>
</comment>
<keyword evidence="1" id="KW-0802">TPR repeat</keyword>
<dbReference type="OrthoDB" id="7259535at2"/>
<accession>A0A6I4U0W0</accession>
<dbReference type="Gene3D" id="1.25.40.10">
    <property type="entry name" value="Tetratricopeptide repeat domain"/>
    <property type="match status" value="2"/>
</dbReference>
<evidence type="ECO:0000313" key="3">
    <source>
        <dbReference type="Proteomes" id="UP000429229"/>
    </source>
</evidence>
<dbReference type="InterPro" id="IPR019734">
    <property type="entry name" value="TPR_rpt"/>
</dbReference>
<dbReference type="EMBL" id="WTYR01000001">
    <property type="protein sequence ID" value="MXP09406.1"/>
    <property type="molecule type" value="Genomic_DNA"/>
</dbReference>
<name>A0A6I4U0W0_9SPHN</name>
<evidence type="ECO:0008006" key="4">
    <source>
        <dbReference type="Google" id="ProtNLM"/>
    </source>
</evidence>
<keyword evidence="3" id="KW-1185">Reference proteome</keyword>